<evidence type="ECO:0000313" key="7">
    <source>
        <dbReference type="Proteomes" id="UP000604046"/>
    </source>
</evidence>
<comment type="subunit">
    <text evidence="2">Homodimer.</text>
</comment>
<name>A0A812L4S0_9DINO</name>
<evidence type="ECO:0000256" key="5">
    <source>
        <dbReference type="SAM" id="MobiDB-lite"/>
    </source>
</evidence>
<keyword evidence="3" id="KW-0963">Cytoplasm</keyword>
<sequence>MASGPSSPSARNDLLEGPALAQRTERLRKARDSMKPLLENTYSFANNCETVFREFRVACVHLRKEREALDSLEEKNVAWRYLCKLCKERPFLHDRVHEVLQILLMSDAWMKAFAEDPECEVEDLPPDMQSEFKRRAEEARDPAEAGKGYPAPRKVSDQAFKASGTIAVVVQRCNRAKLQTDEETDTWAEIGHGLFVAVSFNKGATEDKVAPAARFLLTAKLSQAKDSKEAESVAAISQRGDYQGILVLPQASLVSELKDSDFKYSQQLQKSDAHRLYEAFVQALRKSAAELAGGGKAAEIVAGDFNAPQIMEVASNGPFMHSFSV</sequence>
<evidence type="ECO:0000256" key="4">
    <source>
        <dbReference type="ARBA" id="ARBA00022801"/>
    </source>
</evidence>
<dbReference type="Pfam" id="PF02580">
    <property type="entry name" value="Tyr_Deacylase"/>
    <property type="match status" value="1"/>
</dbReference>
<reference evidence="6" key="1">
    <citation type="submission" date="2021-02" db="EMBL/GenBank/DDBJ databases">
        <authorList>
            <person name="Dougan E. K."/>
            <person name="Rhodes N."/>
            <person name="Thang M."/>
            <person name="Chan C."/>
        </authorList>
    </citation>
    <scope>NUCLEOTIDE SEQUENCE</scope>
</reference>
<feature type="compositionally biased region" description="Basic and acidic residues" evidence="5">
    <location>
        <begin position="133"/>
        <end position="144"/>
    </location>
</feature>
<dbReference type="GO" id="GO:0005737">
    <property type="term" value="C:cytoplasm"/>
    <property type="evidence" value="ECO:0007669"/>
    <property type="project" value="UniProtKB-SubCell"/>
</dbReference>
<dbReference type="PANTHER" id="PTHR10472:SF1">
    <property type="entry name" value="D-AMINOACYL-TRNA DEACYLASE 2"/>
    <property type="match status" value="1"/>
</dbReference>
<gene>
    <name evidence="6" type="primary">dtd2</name>
    <name evidence="6" type="ORF">SNAT2548_LOCUS10103</name>
</gene>
<evidence type="ECO:0000256" key="3">
    <source>
        <dbReference type="ARBA" id="ARBA00022490"/>
    </source>
</evidence>
<accession>A0A812L4S0</accession>
<keyword evidence="4" id="KW-0378">Hydrolase</keyword>
<evidence type="ECO:0000256" key="2">
    <source>
        <dbReference type="ARBA" id="ARBA00011738"/>
    </source>
</evidence>
<dbReference type="EMBL" id="CAJNDS010000815">
    <property type="protein sequence ID" value="CAE7235830.1"/>
    <property type="molecule type" value="Genomic_DNA"/>
</dbReference>
<dbReference type="PANTHER" id="PTHR10472">
    <property type="entry name" value="D-TYROSYL-TRNA TYR DEACYLASE"/>
    <property type="match status" value="1"/>
</dbReference>
<dbReference type="SUPFAM" id="SSF69500">
    <property type="entry name" value="DTD-like"/>
    <property type="match status" value="1"/>
</dbReference>
<evidence type="ECO:0000313" key="6">
    <source>
        <dbReference type="EMBL" id="CAE7235830.1"/>
    </source>
</evidence>
<protein>
    <submittedName>
        <fullName evidence="6">Dtd2 protein</fullName>
    </submittedName>
</protein>
<dbReference type="AlphaFoldDB" id="A0A812L4S0"/>
<dbReference type="OrthoDB" id="429220at2759"/>
<feature type="region of interest" description="Disordered" evidence="5">
    <location>
        <begin position="133"/>
        <end position="152"/>
    </location>
</feature>
<dbReference type="InterPro" id="IPR003732">
    <property type="entry name" value="Daa-tRNA_deacyls_DTD"/>
</dbReference>
<keyword evidence="7" id="KW-1185">Reference proteome</keyword>
<organism evidence="6 7">
    <name type="scientific">Symbiodinium natans</name>
    <dbReference type="NCBI Taxonomy" id="878477"/>
    <lineage>
        <taxon>Eukaryota</taxon>
        <taxon>Sar</taxon>
        <taxon>Alveolata</taxon>
        <taxon>Dinophyceae</taxon>
        <taxon>Suessiales</taxon>
        <taxon>Symbiodiniaceae</taxon>
        <taxon>Symbiodinium</taxon>
    </lineage>
</organism>
<dbReference type="InterPro" id="IPR023509">
    <property type="entry name" value="DTD-like_sf"/>
</dbReference>
<comment type="caution">
    <text evidence="6">The sequence shown here is derived from an EMBL/GenBank/DDBJ whole genome shotgun (WGS) entry which is preliminary data.</text>
</comment>
<dbReference type="Gene3D" id="3.50.80.10">
    <property type="entry name" value="D-tyrosyl-tRNA(Tyr) deacylase"/>
    <property type="match status" value="1"/>
</dbReference>
<dbReference type="Proteomes" id="UP000604046">
    <property type="component" value="Unassembled WGS sequence"/>
</dbReference>
<evidence type="ECO:0000256" key="1">
    <source>
        <dbReference type="ARBA" id="ARBA00004496"/>
    </source>
</evidence>
<proteinExistence type="predicted"/>
<comment type="subcellular location">
    <subcellularLocation>
        <location evidence="1">Cytoplasm</location>
    </subcellularLocation>
</comment>
<dbReference type="GO" id="GO:0051500">
    <property type="term" value="F:D-tyrosyl-tRNA(Tyr) deacylase activity"/>
    <property type="evidence" value="ECO:0007669"/>
    <property type="project" value="TreeGrafter"/>
</dbReference>